<dbReference type="PANTHER" id="PTHR43833:SF9">
    <property type="entry name" value="POTASSIUM CHANNEL PROTEIN YUGO-RELATED"/>
    <property type="match status" value="1"/>
</dbReference>
<keyword evidence="5" id="KW-0406">Ion transport</keyword>
<dbReference type="KEGG" id="syc:syc0846_c"/>
<proteinExistence type="predicted"/>
<dbReference type="SUPFAM" id="SSF51735">
    <property type="entry name" value="NAD(P)-binding Rossmann-fold domains"/>
    <property type="match status" value="1"/>
</dbReference>
<dbReference type="GeneID" id="72429516"/>
<dbReference type="RefSeq" id="WP_011243158.1">
    <property type="nucleotide sequence ID" value="NC_006576.1"/>
</dbReference>
<keyword evidence="2" id="KW-1133">Transmembrane helix</keyword>
<organism evidence="5 6">
    <name type="scientific">Synechococcus sp. (strain ATCC 27144 / PCC 6301 / SAUG 1402/1)</name>
    <name type="common">Anacystis nidulans</name>
    <dbReference type="NCBI Taxonomy" id="269084"/>
    <lineage>
        <taxon>Bacteria</taxon>
        <taxon>Bacillati</taxon>
        <taxon>Cyanobacteriota</taxon>
        <taxon>Cyanophyceae</taxon>
        <taxon>Synechococcales</taxon>
        <taxon>Synechococcaceae</taxon>
        <taxon>Synechococcus</taxon>
    </lineage>
</organism>
<evidence type="ECO:0000256" key="1">
    <source>
        <dbReference type="ARBA" id="ARBA00004651"/>
    </source>
</evidence>
<dbReference type="InterPro" id="IPR003148">
    <property type="entry name" value="RCK_N"/>
</dbReference>
<dbReference type="Proteomes" id="UP000001175">
    <property type="component" value="Chromosome"/>
</dbReference>
<name>A0A0H3K196_SYNP6</name>
<dbReference type="InterPro" id="IPR013099">
    <property type="entry name" value="K_chnl_dom"/>
</dbReference>
<dbReference type="PROSITE" id="PS51202">
    <property type="entry name" value="RCK_C"/>
    <property type="match status" value="1"/>
</dbReference>
<dbReference type="GO" id="GO:0008324">
    <property type="term" value="F:monoatomic cation transmembrane transporter activity"/>
    <property type="evidence" value="ECO:0007669"/>
    <property type="project" value="InterPro"/>
</dbReference>
<gene>
    <name evidence="5" type="ordered locus">syc0846_c</name>
</gene>
<evidence type="ECO:0000259" key="4">
    <source>
        <dbReference type="PROSITE" id="PS51202"/>
    </source>
</evidence>
<dbReference type="GO" id="GO:0005886">
    <property type="term" value="C:plasma membrane"/>
    <property type="evidence" value="ECO:0007669"/>
    <property type="project" value="UniProtKB-SubCell"/>
</dbReference>
<dbReference type="InterPro" id="IPR036291">
    <property type="entry name" value="NAD(P)-bd_dom_sf"/>
</dbReference>
<evidence type="ECO:0000313" key="5">
    <source>
        <dbReference type="EMBL" id="BAD79036.1"/>
    </source>
</evidence>
<accession>A0A0H3K196</accession>
<reference evidence="5 6" key="1">
    <citation type="journal article" date="2007" name="Photosyn. Res.">
        <title>Complete nucleotide sequence of the freshwater unicellular cyanobacterium Synechococcus elongatus PCC 6301 chromosome: gene content and organization.</title>
        <authorList>
            <person name="Sugita C."/>
            <person name="Ogata K."/>
            <person name="Shikata M."/>
            <person name="Jikuya H."/>
            <person name="Takano J."/>
            <person name="Furumichi M."/>
            <person name="Kanehisa M."/>
            <person name="Omata T."/>
            <person name="Sugiura M."/>
            <person name="Sugita M."/>
        </authorList>
    </citation>
    <scope>NUCLEOTIDE SEQUENCE [LARGE SCALE GENOMIC DNA]</scope>
    <source>
        <strain evidence="6">ATCC 27144 / PCC 6301 / SAUG 1402/1</strain>
    </source>
</reference>
<keyword evidence="2" id="KW-0472">Membrane</keyword>
<dbReference type="InterPro" id="IPR036721">
    <property type="entry name" value="RCK_C_sf"/>
</dbReference>
<dbReference type="Pfam" id="PF02080">
    <property type="entry name" value="TrkA_C"/>
    <property type="match status" value="1"/>
</dbReference>
<protein>
    <submittedName>
        <fullName evidence="5">Potassium channel protein</fullName>
    </submittedName>
</protein>
<feature type="domain" description="RCK C-terminal" evidence="4">
    <location>
        <begin position="256"/>
        <end position="341"/>
    </location>
</feature>
<dbReference type="InterPro" id="IPR006037">
    <property type="entry name" value="RCK_C"/>
</dbReference>
<dbReference type="SUPFAM" id="SSF81324">
    <property type="entry name" value="Voltage-gated potassium channels"/>
    <property type="match status" value="1"/>
</dbReference>
<dbReference type="Pfam" id="PF02254">
    <property type="entry name" value="TrkA_N"/>
    <property type="match status" value="1"/>
</dbReference>
<keyword evidence="5" id="KW-0407">Ion channel</keyword>
<dbReference type="Pfam" id="PF07885">
    <property type="entry name" value="Ion_trans_2"/>
    <property type="match status" value="1"/>
</dbReference>
<dbReference type="Gene3D" id="3.40.50.720">
    <property type="entry name" value="NAD(P)-binding Rossmann-like Domain"/>
    <property type="match status" value="1"/>
</dbReference>
<keyword evidence="5" id="KW-0813">Transport</keyword>
<dbReference type="eggNOG" id="COG1226">
    <property type="taxonomic scope" value="Bacteria"/>
</dbReference>
<evidence type="ECO:0000259" key="3">
    <source>
        <dbReference type="PROSITE" id="PS51201"/>
    </source>
</evidence>
<dbReference type="Gene3D" id="3.30.70.1450">
    <property type="entry name" value="Regulator of K+ conductance, C-terminal domain"/>
    <property type="match status" value="1"/>
</dbReference>
<dbReference type="PROSITE" id="PS51201">
    <property type="entry name" value="RCK_N"/>
    <property type="match status" value="1"/>
</dbReference>
<feature type="domain" description="RCK N-terminal" evidence="3">
    <location>
        <begin position="116"/>
        <end position="232"/>
    </location>
</feature>
<dbReference type="PANTHER" id="PTHR43833">
    <property type="entry name" value="POTASSIUM CHANNEL PROTEIN 2-RELATED-RELATED"/>
    <property type="match status" value="1"/>
</dbReference>
<evidence type="ECO:0000256" key="2">
    <source>
        <dbReference type="SAM" id="Phobius"/>
    </source>
</evidence>
<dbReference type="InterPro" id="IPR050721">
    <property type="entry name" value="Trk_Ktr_HKT_K-transport"/>
</dbReference>
<dbReference type="Gene3D" id="1.10.287.70">
    <property type="match status" value="1"/>
</dbReference>
<feature type="transmembrane region" description="Helical" evidence="2">
    <location>
        <begin position="68"/>
        <end position="87"/>
    </location>
</feature>
<dbReference type="AlphaFoldDB" id="A0A0H3K196"/>
<dbReference type="EMBL" id="AP008231">
    <property type="protein sequence ID" value="BAD79036.1"/>
    <property type="molecule type" value="Genomic_DNA"/>
</dbReference>
<keyword evidence="2" id="KW-0812">Transmembrane</keyword>
<sequence length="341" mass="37293">MEPQRSRRSLDHRRNLVNSVWALVLLIVVGTLGYQLIEGWTGLDALYMTITTLATVGFGEVNPLSPKGRLFTILLILAGLILIGYVIKTATEALAEGYFQERLRDRRLRHLLNRLHNHYIICGFGRTGQEIAREFNAEALPFVVLDNDESAIDTAIAAGLQAFVGDATLDEVLIKAGIERARCLVAAMPSDADNLYAILSAKTLNPNLRTIARASSAEAVQKLRRGGADAVVSPYITGGRRMAAAARRPQVIDFIDDLTSASERSVYIDEFLLEQPRSRFIGRTLREADLRGRSGALILAIRRADGTLLASPTGDTYLELGDLLLCLGTGPQLQALEKLLA</sequence>
<feature type="transmembrane region" description="Helical" evidence="2">
    <location>
        <begin position="20"/>
        <end position="37"/>
    </location>
</feature>
<dbReference type="GO" id="GO:0006813">
    <property type="term" value="P:potassium ion transport"/>
    <property type="evidence" value="ECO:0007669"/>
    <property type="project" value="InterPro"/>
</dbReference>
<comment type="subcellular location">
    <subcellularLocation>
        <location evidence="1">Cell membrane</location>
        <topology evidence="1">Multi-pass membrane protein</topology>
    </subcellularLocation>
</comment>
<evidence type="ECO:0000313" key="6">
    <source>
        <dbReference type="Proteomes" id="UP000001175"/>
    </source>
</evidence>
<dbReference type="SUPFAM" id="SSF116726">
    <property type="entry name" value="TrkA C-terminal domain-like"/>
    <property type="match status" value="1"/>
</dbReference>